<reference evidence="4 5" key="1">
    <citation type="submission" date="2019-09" db="EMBL/GenBank/DDBJ databases">
        <title>Genome sequence and assembly of Flavobacterium sp.</title>
        <authorList>
            <person name="Chhetri G."/>
        </authorList>
    </citation>
    <scope>NUCLEOTIDE SEQUENCE [LARGE SCALE GENOMIC DNA]</scope>
    <source>
        <strain evidence="4 5">SNL9</strain>
    </source>
</reference>
<accession>A0A5M6CME2</accession>
<evidence type="ECO:0000256" key="1">
    <source>
        <dbReference type="ARBA" id="ARBA00022801"/>
    </source>
</evidence>
<keyword evidence="1" id="KW-0378">Hydrolase</keyword>
<dbReference type="SUPFAM" id="SSF82171">
    <property type="entry name" value="DPP6 N-terminal domain-like"/>
    <property type="match status" value="1"/>
</dbReference>
<proteinExistence type="predicted"/>
<dbReference type="AlphaFoldDB" id="A0A5M6CME2"/>
<feature type="chain" id="PRO_5024442603" evidence="2">
    <location>
        <begin position="24"/>
        <end position="819"/>
    </location>
</feature>
<gene>
    <name evidence="4" type="ORF">F0460_07410</name>
</gene>
<keyword evidence="2" id="KW-0732">Signal</keyword>
<comment type="caution">
    <text evidence="4">The sequence shown here is derived from an EMBL/GenBank/DDBJ whole genome shotgun (WGS) entry which is preliminary data.</text>
</comment>
<dbReference type="Proteomes" id="UP000325141">
    <property type="component" value="Unassembled WGS sequence"/>
</dbReference>
<evidence type="ECO:0000256" key="2">
    <source>
        <dbReference type="SAM" id="SignalP"/>
    </source>
</evidence>
<dbReference type="SUPFAM" id="SSF53474">
    <property type="entry name" value="alpha/beta-Hydrolases"/>
    <property type="match status" value="1"/>
</dbReference>
<name>A0A5M6CME2_9FLAO</name>
<keyword evidence="5" id="KW-1185">Reference proteome</keyword>
<dbReference type="EMBL" id="VWSG01000004">
    <property type="protein sequence ID" value="KAA5535600.1"/>
    <property type="molecule type" value="Genomic_DNA"/>
</dbReference>
<dbReference type="PANTHER" id="PTHR42776">
    <property type="entry name" value="SERINE PEPTIDASE S9 FAMILY MEMBER"/>
    <property type="match status" value="1"/>
</dbReference>
<evidence type="ECO:0000259" key="3">
    <source>
        <dbReference type="Pfam" id="PF00326"/>
    </source>
</evidence>
<dbReference type="PANTHER" id="PTHR42776:SF27">
    <property type="entry name" value="DIPEPTIDYL PEPTIDASE FAMILY MEMBER 6"/>
    <property type="match status" value="1"/>
</dbReference>
<feature type="domain" description="Peptidase S9 prolyl oligopeptidase catalytic" evidence="3">
    <location>
        <begin position="655"/>
        <end position="819"/>
    </location>
</feature>
<dbReference type="PROSITE" id="PS51257">
    <property type="entry name" value="PROKAR_LIPOPROTEIN"/>
    <property type="match status" value="1"/>
</dbReference>
<sequence>MKAIKFLGTMLFFAVTSACFAQADCDAVNKRFSAWQKQGQGKFSEKGDWFAYTKSGAQDSLFVVDTRNGIEKGLNGVSSFNFLDAHFLAVKKEGADMLFDLKLGQLKQIGTKEYGVWHSNKGLVWKNAGEVGYISVNGKNRKPIPQVDFFQLHPSQNWGIYTTEVAGSTEVYSLNVGDWKQQQLLRFSGKLKRVVYNPDDNFFVIAVEKADGSTQLFAQNVTVKQSMHKVKTVIVKDIAVNSISVDSRNGKVYFNTLSVPKVATGKSVLFAESLKDESAVPQNKSMVWNTLKEEVYALVEPGFSEMIPTAHPDRYIGIKTERYDPRDYNGLSYADYYISGKDIDEVLIERKLPLLYRQLLVAPHAEYLAYFKEGNWWSYNIGTMVKKCLTCNVAAHFENTLPNYPYSVRHFETMGWSADGRDLLVYSKYDIWRLALDGSSAEVLTTGSKAQTVFRHAVEKTLPKSFISNSMYETKIIPSGNKFVLTAYRHVSEGQALYLLNGKRLLEICGFANQQFDYTKLTEKYLVYKAESFNKFPYFVRHDLKSGKTWSSDKQSDKVNFGKTKVITLEGTANRVKGALLYPTDYKPGAKYPLIVSLYEREAQEINKFRLPTLANSAGFNAALYTQNGYFVLYPDLRYTHDNVLESFQTDLDGLLDKVIEEEQAVNADKLGIIGHSFGGFQVMHAVGHTHRFKAAVAGAGVSDLMDFYFTEHGKGGVGMFAFEFAQYRSKMPVGNSNILLNNPLSFADKVTTPLFLWSGTNDSQVHHRNSEKMYKALWRQKKEAYLALYDKESHALDKEENQKDLSCRILNFFEEKLK</sequence>
<protein>
    <submittedName>
        <fullName evidence="4">S9 family peptidase</fullName>
    </submittedName>
</protein>
<dbReference type="RefSeq" id="WP_150011788.1">
    <property type="nucleotide sequence ID" value="NZ_VWSG01000004.1"/>
</dbReference>
<evidence type="ECO:0000313" key="5">
    <source>
        <dbReference type="Proteomes" id="UP000325141"/>
    </source>
</evidence>
<dbReference type="Gene3D" id="3.40.50.1820">
    <property type="entry name" value="alpha/beta hydrolase"/>
    <property type="match status" value="1"/>
</dbReference>
<feature type="signal peptide" evidence="2">
    <location>
        <begin position="1"/>
        <end position="23"/>
    </location>
</feature>
<evidence type="ECO:0000313" key="4">
    <source>
        <dbReference type="EMBL" id="KAA5535600.1"/>
    </source>
</evidence>
<dbReference type="GO" id="GO:0006508">
    <property type="term" value="P:proteolysis"/>
    <property type="evidence" value="ECO:0007669"/>
    <property type="project" value="InterPro"/>
</dbReference>
<organism evidence="4 5">
    <name type="scientific">Paenimyroides baculatum</name>
    <dbReference type="NCBI Taxonomy" id="2608000"/>
    <lineage>
        <taxon>Bacteria</taxon>
        <taxon>Pseudomonadati</taxon>
        <taxon>Bacteroidota</taxon>
        <taxon>Flavobacteriia</taxon>
        <taxon>Flavobacteriales</taxon>
        <taxon>Flavobacteriaceae</taxon>
        <taxon>Paenimyroides</taxon>
    </lineage>
</organism>
<dbReference type="GO" id="GO:0004252">
    <property type="term" value="F:serine-type endopeptidase activity"/>
    <property type="evidence" value="ECO:0007669"/>
    <property type="project" value="TreeGrafter"/>
</dbReference>
<dbReference type="InterPro" id="IPR001375">
    <property type="entry name" value="Peptidase_S9_cat"/>
</dbReference>
<dbReference type="InterPro" id="IPR029058">
    <property type="entry name" value="AB_hydrolase_fold"/>
</dbReference>
<dbReference type="Pfam" id="PF00326">
    <property type="entry name" value="Peptidase_S9"/>
    <property type="match status" value="1"/>
</dbReference>